<evidence type="ECO:0000313" key="3">
    <source>
        <dbReference type="Proteomes" id="UP000075755"/>
    </source>
</evidence>
<organism evidence="1 3">
    <name type="scientific">Aminobacter aminovorans</name>
    <name type="common">Chelatobacter heintzii</name>
    <dbReference type="NCBI Taxonomy" id="83263"/>
    <lineage>
        <taxon>Bacteria</taxon>
        <taxon>Pseudomonadati</taxon>
        <taxon>Pseudomonadota</taxon>
        <taxon>Alphaproteobacteria</taxon>
        <taxon>Hyphomicrobiales</taxon>
        <taxon>Phyllobacteriaceae</taxon>
        <taxon>Aminobacter</taxon>
    </lineage>
</organism>
<dbReference type="Proteomes" id="UP000577697">
    <property type="component" value="Unassembled WGS sequence"/>
</dbReference>
<gene>
    <name evidence="1" type="ORF">AA2016_1522</name>
    <name evidence="2" type="ORF">FHS67_006674</name>
</gene>
<evidence type="ECO:0000313" key="1">
    <source>
        <dbReference type="EMBL" id="AMS40454.1"/>
    </source>
</evidence>
<accession>A0AAC9AQH3</accession>
<dbReference type="EMBL" id="CP015005">
    <property type="protein sequence ID" value="AMS40454.1"/>
    <property type="molecule type" value="Genomic_DNA"/>
</dbReference>
<protein>
    <submittedName>
        <fullName evidence="1">Uncharacterized protein</fullName>
    </submittedName>
</protein>
<name>A0AAC9AQH3_AMIAI</name>
<dbReference type="Proteomes" id="UP000075755">
    <property type="component" value="Chromosome"/>
</dbReference>
<keyword evidence="4" id="KW-1185">Reference proteome</keyword>
<dbReference type="EMBL" id="JACICB010000050">
    <property type="protein sequence ID" value="MBB3710310.1"/>
    <property type="molecule type" value="Genomic_DNA"/>
</dbReference>
<dbReference type="RefSeq" id="WP_208993685.1">
    <property type="nucleotide sequence ID" value="NZ_CP015005.1"/>
</dbReference>
<dbReference type="AlphaFoldDB" id="A0AAC9AQH3"/>
<evidence type="ECO:0000313" key="4">
    <source>
        <dbReference type="Proteomes" id="UP000577697"/>
    </source>
</evidence>
<dbReference type="KEGG" id="aak:AA2016_1522"/>
<evidence type="ECO:0000313" key="2">
    <source>
        <dbReference type="EMBL" id="MBB3710310.1"/>
    </source>
</evidence>
<reference evidence="1 3" key="1">
    <citation type="submission" date="2016-03" db="EMBL/GenBank/DDBJ databases">
        <title>Complete genome of Aminobacter aminovorans KCTC 2477.</title>
        <authorList>
            <person name="Kim K.M."/>
        </authorList>
    </citation>
    <scope>NUCLEOTIDE SEQUENCE [LARGE SCALE GENOMIC DNA]</scope>
    <source>
        <strain evidence="1 3">KCTC 2477</strain>
    </source>
</reference>
<proteinExistence type="predicted"/>
<sequence length="92" mass="10585">MADAVDMLADMQVPEFAMAVERSKHWLIASDVADRDGIGVELYVNGNLVVEIFRDDTKKTREVTLYEKDVPLEYVEEAISKFKTETPWEFLD</sequence>
<reference evidence="2 4" key="2">
    <citation type="submission" date="2020-08" db="EMBL/GenBank/DDBJ databases">
        <title>Genomic Encyclopedia of Type Strains, Phase IV (KMG-IV): sequencing the most valuable type-strain genomes for metagenomic binning, comparative biology and taxonomic classification.</title>
        <authorList>
            <person name="Goeker M."/>
        </authorList>
    </citation>
    <scope>NUCLEOTIDE SEQUENCE [LARGE SCALE GENOMIC DNA]</scope>
    <source>
        <strain evidence="2 4">DSM 10368</strain>
    </source>
</reference>